<evidence type="ECO:0000313" key="2">
    <source>
        <dbReference type="EMBL" id="KAK6187103.1"/>
    </source>
</evidence>
<name>A0AAN8K7P4_PATCE</name>
<dbReference type="EMBL" id="JAZGQO010000004">
    <property type="protein sequence ID" value="KAK6187103.1"/>
    <property type="molecule type" value="Genomic_DNA"/>
</dbReference>
<accession>A0AAN8K7P4</accession>
<dbReference type="PANTHER" id="PTHR38323">
    <property type="entry name" value="PROTEIN HEATR9"/>
    <property type="match status" value="1"/>
</dbReference>
<feature type="compositionally biased region" description="Basic and acidic residues" evidence="1">
    <location>
        <begin position="251"/>
        <end position="262"/>
    </location>
</feature>
<feature type="compositionally biased region" description="Basic and acidic residues" evidence="1">
    <location>
        <begin position="208"/>
        <end position="224"/>
    </location>
</feature>
<evidence type="ECO:0000256" key="1">
    <source>
        <dbReference type="SAM" id="MobiDB-lite"/>
    </source>
</evidence>
<reference evidence="2 3" key="1">
    <citation type="submission" date="2024-01" db="EMBL/GenBank/DDBJ databases">
        <title>The genome of the rayed Mediterranean limpet Patella caerulea (Linnaeus, 1758).</title>
        <authorList>
            <person name="Anh-Thu Weber A."/>
            <person name="Halstead-Nussloch G."/>
        </authorList>
    </citation>
    <scope>NUCLEOTIDE SEQUENCE [LARGE SCALE GENOMIC DNA]</scope>
    <source>
        <strain evidence="2">AATW-2023a</strain>
        <tissue evidence="2">Whole specimen</tissue>
    </source>
</reference>
<protein>
    <submittedName>
        <fullName evidence="2">Uncharacterized protein</fullName>
    </submittedName>
</protein>
<comment type="caution">
    <text evidence="2">The sequence shown here is derived from an EMBL/GenBank/DDBJ whole genome shotgun (WGS) entry which is preliminary data.</text>
</comment>
<proteinExistence type="predicted"/>
<feature type="region of interest" description="Disordered" evidence="1">
    <location>
        <begin position="428"/>
        <end position="468"/>
    </location>
</feature>
<feature type="compositionally biased region" description="Basic and acidic residues" evidence="1">
    <location>
        <begin position="141"/>
        <end position="161"/>
    </location>
</feature>
<feature type="compositionally biased region" description="Low complexity" evidence="1">
    <location>
        <begin position="267"/>
        <end position="276"/>
    </location>
</feature>
<dbReference type="InterPro" id="IPR011989">
    <property type="entry name" value="ARM-like"/>
</dbReference>
<feature type="compositionally biased region" description="Polar residues" evidence="1">
    <location>
        <begin position="449"/>
        <end position="461"/>
    </location>
</feature>
<sequence length="1018" mass="114706">MPGSALLERRPTSRHSGSPLKGQCKIQHRSDILMKEQVQNVQASQDMLKAAEVILHAAKPSDADRYQTIVNDLEIKVERQLIVLQIMHKLDTELAYARADLQTALYEQVGDINTARKRVKWLEDKMGDLCGKKRLKSQPVTKDDKSTNKTEITSHEQRDLAVESSSQVDQEKSTVEAESGDVETSSNAENPTRDSKIISDETEVSNETEEHKTPVTAETNDKEVSNLSKKVTIFVTTPDEDEQADEDDEEMVKLEEEQKETDLPGGSSLDYDQSSSSKEKKKSVVQIVTGDDVEQPTFLTEVSKVTSKSGVTTASTVDNKGYVCDVEEDAVRDYWESEHHRFDLGQYYNELIDNDPISYHNLGVSLPGCFIDNDTDDQDFNELPWRLRRKESDIKDVHRIALDKLALKLNGMYTKVYDAAMLSVLPSARQGEGQPQESRFQSREVVSQGHLTDTSDNARSQRSGKKSDDTFALPKVVLKKRGDNATKLVYYPKPIPPPDVLPITRTSKNKEFPRYSSAFAEPGADIRPPANRIVDQRNLMEETKLVLYREKPKPKKEGPSTTERRFRRMLERDRTLSSVSSPEFFEVEEEAVSLRKKLRQSFIMAKSLAKIQEADKTDQEIAAVSSWKSIKPTRKGKGYSGLRWERVKSIVHVNLLSPRPEERRDAAKQLGLLRCGDTMVFYALKERLHRDEDMRVQYEAAKSLILIGCWDNEVLQVVLKFLVTGNTEIRLDLITTMTKGKNVQYVDKSISAFTELVKVLSHFCCNPDPDDPISIEAAVLIGKLCVSDINAKTKLSTALSETDDSHLKAKALEILVKQLNCTDETVVRNLKDLLQTSPVSKHRALATKLLITLGPKHPCIVSDAEDIYNLLERKLWDEPSLEVRVSSGKALTALGMFSRACESVEKRLDDCDEETRAEAVVSVGTLGMKSEKLTRLLLEMLELDTSEYVRIMIIRAFAILTLTDKRVMRCLKERERLDGPLGVESRKAIKILEAARESTPKLQSSKANCSRSVQLAVK</sequence>
<feature type="region of interest" description="Disordered" evidence="1">
    <location>
        <begin position="133"/>
        <end position="284"/>
    </location>
</feature>
<organism evidence="2 3">
    <name type="scientific">Patella caerulea</name>
    <name type="common">Rayed Mediterranean limpet</name>
    <dbReference type="NCBI Taxonomy" id="87958"/>
    <lineage>
        <taxon>Eukaryota</taxon>
        <taxon>Metazoa</taxon>
        <taxon>Spiralia</taxon>
        <taxon>Lophotrochozoa</taxon>
        <taxon>Mollusca</taxon>
        <taxon>Gastropoda</taxon>
        <taxon>Patellogastropoda</taxon>
        <taxon>Patelloidea</taxon>
        <taxon>Patellidae</taxon>
        <taxon>Patella</taxon>
    </lineage>
</organism>
<dbReference type="Gene3D" id="1.25.10.10">
    <property type="entry name" value="Leucine-rich Repeat Variant"/>
    <property type="match status" value="2"/>
</dbReference>
<dbReference type="PANTHER" id="PTHR38323:SF1">
    <property type="entry name" value="PROTEIN HEATR9"/>
    <property type="match status" value="1"/>
</dbReference>
<dbReference type="SUPFAM" id="SSF48371">
    <property type="entry name" value="ARM repeat"/>
    <property type="match status" value="1"/>
</dbReference>
<gene>
    <name evidence="2" type="ORF">SNE40_005199</name>
</gene>
<feature type="region of interest" description="Disordered" evidence="1">
    <location>
        <begin position="1"/>
        <end position="22"/>
    </location>
</feature>
<dbReference type="InterPro" id="IPR016024">
    <property type="entry name" value="ARM-type_fold"/>
</dbReference>
<keyword evidence="3" id="KW-1185">Reference proteome</keyword>
<evidence type="ECO:0000313" key="3">
    <source>
        <dbReference type="Proteomes" id="UP001347796"/>
    </source>
</evidence>
<dbReference type="Proteomes" id="UP001347796">
    <property type="component" value="Unassembled WGS sequence"/>
</dbReference>
<feature type="compositionally biased region" description="Acidic residues" evidence="1">
    <location>
        <begin position="238"/>
        <end position="250"/>
    </location>
</feature>
<dbReference type="AlphaFoldDB" id="A0AAN8K7P4"/>
<dbReference type="InterPro" id="IPR052873">
    <property type="entry name" value="HEATR9"/>
</dbReference>